<dbReference type="Pfam" id="PF06863">
    <property type="entry name" value="DUF1254"/>
    <property type="match status" value="1"/>
</dbReference>
<dbReference type="Proteomes" id="UP000017590">
    <property type="component" value="Chromosome"/>
</dbReference>
<dbReference type="InterPro" id="IPR037049">
    <property type="entry name" value="DUF1214_C_sf"/>
</dbReference>
<protein>
    <submittedName>
        <fullName evidence="3">DUF1254 domain-containing protein</fullName>
    </submittedName>
</protein>
<evidence type="ECO:0000313" key="3">
    <source>
        <dbReference type="EMBL" id="AGY77720.1"/>
    </source>
</evidence>
<dbReference type="SUPFAM" id="SSF160935">
    <property type="entry name" value="VPA0735-like"/>
    <property type="match status" value="1"/>
</dbReference>
<evidence type="ECO:0000259" key="1">
    <source>
        <dbReference type="Pfam" id="PF06742"/>
    </source>
</evidence>
<dbReference type="PANTHER" id="PTHR36509">
    <property type="entry name" value="BLL3101 PROTEIN"/>
    <property type="match status" value="1"/>
</dbReference>
<keyword evidence="4" id="KW-1185">Reference proteome</keyword>
<dbReference type="Gene3D" id="2.60.120.600">
    <property type="entry name" value="Domain of unknown function DUF1214, C-terminal domain"/>
    <property type="match status" value="1"/>
</dbReference>
<gene>
    <name evidence="3" type="ORF">CAETHG_3517</name>
</gene>
<dbReference type="InterPro" id="IPR010679">
    <property type="entry name" value="DUF1254"/>
</dbReference>
<reference evidence="4" key="1">
    <citation type="journal article" date="2014" name="Biotechnol. Biofuels">
        <title>Comparison of single-molecule sequencing and hybrid approaches for finishing the genome of Clostridium autoethanogenum and analysis of CRISPR systems in industrial relevant Clostridia.</title>
        <authorList>
            <person name="Brown S.D."/>
            <person name="Nagaraju S."/>
            <person name="Utturkar S."/>
            <person name="De Tissera S."/>
            <person name="Segovia S."/>
            <person name="Mitchell W."/>
            <person name="Land M.L."/>
            <person name="Dassanayake A."/>
            <person name="Kopke M."/>
        </authorList>
    </citation>
    <scope>NUCLEOTIDE SEQUENCE [LARGE SCALE GENOMIC DNA]</scope>
    <source>
        <strain evidence="4">DSM 10061</strain>
    </source>
</reference>
<dbReference type="InterPro" id="IPR037050">
    <property type="entry name" value="DUF1254_sf"/>
</dbReference>
<organism evidence="3 4">
    <name type="scientific">Clostridium autoethanogenum DSM 10061</name>
    <dbReference type="NCBI Taxonomy" id="1341692"/>
    <lineage>
        <taxon>Bacteria</taxon>
        <taxon>Bacillati</taxon>
        <taxon>Bacillota</taxon>
        <taxon>Clostridia</taxon>
        <taxon>Eubacteriales</taxon>
        <taxon>Clostridiaceae</taxon>
        <taxon>Clostridium</taxon>
    </lineage>
</organism>
<accession>A0ABN4BJ12</accession>
<proteinExistence type="predicted"/>
<evidence type="ECO:0000259" key="2">
    <source>
        <dbReference type="Pfam" id="PF06863"/>
    </source>
</evidence>
<dbReference type="PANTHER" id="PTHR36509:SF2">
    <property type="entry name" value="BLL3101 PROTEIN"/>
    <property type="match status" value="1"/>
</dbReference>
<dbReference type="RefSeq" id="WP_023163192.1">
    <property type="nucleotide sequence ID" value="NC_022592.1"/>
</dbReference>
<dbReference type="Pfam" id="PF06742">
    <property type="entry name" value="DUF1214"/>
    <property type="match status" value="1"/>
</dbReference>
<dbReference type="EMBL" id="CP006763">
    <property type="protein sequence ID" value="AGY77720.1"/>
    <property type="molecule type" value="Genomic_DNA"/>
</dbReference>
<dbReference type="InterPro" id="IPR010621">
    <property type="entry name" value="DUF1214"/>
</dbReference>
<name>A0ABN4BJ12_9CLOT</name>
<feature type="domain" description="DUF1254" evidence="2">
    <location>
        <begin position="51"/>
        <end position="179"/>
    </location>
</feature>
<sequence>MQAKSSYWENYSYSIGIQAYIYGYPLVTMERTRQLQSLVEVPCSLAFTMSNVFFEYDELITPDFKDVVSPNVDTIYSIAWLDLKRDPVVLNVPDTNDRYYVMQLLDAWTNSFTSIGRRTTGTDAGKFAIVGPDWKGILPSGINEVKAPTNTVWILGRILVKGEDDLDNARAIQKQFTLTSLYGEKTPSMIKPVNILLLENNVEDLCALNFFKTMTDLMILNPTIDNEALEKQFEHIGIDLTYGFDAEKLDTETIAGLNRAAIDAFQIIANSKEELNPKFINGWIVITGLGTYGDQFLKRAYIAFSGLGANVDEEAIYPRAFTDEQGNQLNGQYKYILHFDRDQLPPVEAFWSLTMYGADFYLVPNEINRYAIADYTPGLEYNEDGSLDIYIQKDRTINNESNWLPAPQGDFNLVLRMYQPASKVLNGTYEIPGIKSVQ</sequence>
<dbReference type="Gene3D" id="2.60.40.1610">
    <property type="entry name" value="Domain of unknown function DUF1254"/>
    <property type="match status" value="1"/>
</dbReference>
<feature type="domain" description="DUF1214" evidence="1">
    <location>
        <begin position="314"/>
        <end position="421"/>
    </location>
</feature>
<evidence type="ECO:0000313" key="4">
    <source>
        <dbReference type="Proteomes" id="UP000017590"/>
    </source>
</evidence>